<gene>
    <name evidence="2" type="ORF">N0V89_000058</name>
</gene>
<comment type="caution">
    <text evidence="2">The sequence shown here is derived from an EMBL/GenBank/DDBJ whole genome shotgun (WGS) entry which is preliminary data.</text>
</comment>
<feature type="region of interest" description="Disordered" evidence="1">
    <location>
        <begin position="24"/>
        <end position="121"/>
    </location>
</feature>
<proteinExistence type="predicted"/>
<name>A0A9W8XTZ4_9PLEO</name>
<evidence type="ECO:0000313" key="2">
    <source>
        <dbReference type="EMBL" id="KAJ4359503.1"/>
    </source>
</evidence>
<feature type="compositionally biased region" description="Basic and acidic residues" evidence="1">
    <location>
        <begin position="303"/>
        <end position="329"/>
    </location>
</feature>
<evidence type="ECO:0000256" key="1">
    <source>
        <dbReference type="SAM" id="MobiDB-lite"/>
    </source>
</evidence>
<feature type="compositionally biased region" description="Low complexity" evidence="1">
    <location>
        <begin position="50"/>
        <end position="70"/>
    </location>
</feature>
<dbReference type="RefSeq" id="XP_056075705.1">
    <property type="nucleotide sequence ID" value="XM_056208883.1"/>
</dbReference>
<protein>
    <submittedName>
        <fullName evidence="2">Uncharacterized protein</fullName>
    </submittedName>
</protein>
<reference evidence="2" key="1">
    <citation type="submission" date="2022-10" db="EMBL/GenBank/DDBJ databases">
        <title>Tapping the CABI collections for fungal endophytes: first genome assemblies for Collariella, Neodidymelliopsis, Ascochyta clinopodiicola, Didymella pomorum, Didymosphaeria variabile, Neocosmospora piperis and Neocucurbitaria cava.</title>
        <authorList>
            <person name="Hill R."/>
        </authorList>
    </citation>
    <scope>NUCLEOTIDE SEQUENCE</scope>
    <source>
        <strain evidence="2">IMI 356815</strain>
    </source>
</reference>
<keyword evidence="3" id="KW-1185">Reference proteome</keyword>
<dbReference type="OrthoDB" id="3775757at2759"/>
<feature type="region of interest" description="Disordered" evidence="1">
    <location>
        <begin position="217"/>
        <end position="253"/>
    </location>
</feature>
<dbReference type="AlphaFoldDB" id="A0A9W8XTZ4"/>
<sequence length="343" mass="38239">MPTPPTTSPTRVSQGIKQLPLFEHFDTETPTAKLHAQKIAMPPTPPSEKPPASSLALPSSSIAAPSSPTSGFQTPRERRSISNRFWEKNAAPSTDGARGISLASDSSDSDDSSEAANIKTHNRLESNIKRLLALETGPVRLKTLSTNETVREYTSLLDAFAHKPKTQRKRKKATDALQAFLEEHDQIVEVYNQYARLDRRVCKDRVLPEFEVYYPPESKQTKDSTVKDSSSDVRRAPAKHGHAHTEEDDSDAEGIVTQTVRHGEDFDAPSVFNTRGVSVPSIFNRKSGEMAEKNQRRFLLYRRDAPLKKNDEGVVRDEGRPSWDEEVRGEGTPTRPGKKRKVA</sequence>
<evidence type="ECO:0000313" key="3">
    <source>
        <dbReference type="Proteomes" id="UP001140513"/>
    </source>
</evidence>
<dbReference type="EMBL" id="JAPEUX010000001">
    <property type="protein sequence ID" value="KAJ4359503.1"/>
    <property type="molecule type" value="Genomic_DNA"/>
</dbReference>
<dbReference type="Proteomes" id="UP001140513">
    <property type="component" value="Unassembled WGS sequence"/>
</dbReference>
<dbReference type="GeneID" id="80903588"/>
<accession>A0A9W8XTZ4</accession>
<feature type="region of interest" description="Disordered" evidence="1">
    <location>
        <begin position="303"/>
        <end position="343"/>
    </location>
</feature>
<organism evidence="2 3">
    <name type="scientific">Didymosphaeria variabile</name>
    <dbReference type="NCBI Taxonomy" id="1932322"/>
    <lineage>
        <taxon>Eukaryota</taxon>
        <taxon>Fungi</taxon>
        <taxon>Dikarya</taxon>
        <taxon>Ascomycota</taxon>
        <taxon>Pezizomycotina</taxon>
        <taxon>Dothideomycetes</taxon>
        <taxon>Pleosporomycetidae</taxon>
        <taxon>Pleosporales</taxon>
        <taxon>Massarineae</taxon>
        <taxon>Didymosphaeriaceae</taxon>
        <taxon>Didymosphaeria</taxon>
    </lineage>
</organism>
<feature type="compositionally biased region" description="Basic and acidic residues" evidence="1">
    <location>
        <begin position="219"/>
        <end position="235"/>
    </location>
</feature>